<reference evidence="3" key="2">
    <citation type="submission" date="2014-07" db="EMBL/GenBank/DDBJ databases">
        <authorList>
            <person name="Zong J.-C."/>
            <person name="Heaggans S.Y."/>
            <person name="Hayward G.S."/>
        </authorList>
    </citation>
    <scope>NUCLEOTIDE SEQUENCE</scope>
    <source>
        <strain evidence="2">North American #NAP33</strain>
        <strain evidence="3">North American #NAP45TW</strain>
    </source>
</reference>
<dbReference type="EMBL" id="KM087804">
    <property type="protein sequence ID" value="AIH00843.1"/>
    <property type="molecule type" value="Genomic_DNA"/>
</dbReference>
<evidence type="ECO:0000313" key="3">
    <source>
        <dbReference type="EMBL" id="AIH00843.1"/>
    </source>
</evidence>
<evidence type="ECO:0000256" key="1">
    <source>
        <dbReference type="SAM" id="Phobius"/>
    </source>
</evidence>
<accession>A0A075WI95</accession>
<gene>
    <name evidence="3" type="primary">U45.7</name>
</gene>
<proteinExistence type="predicted"/>
<feature type="transmembrane region" description="Helical" evidence="1">
    <location>
        <begin position="118"/>
        <end position="142"/>
    </location>
</feature>
<sequence>MVRIFKIFKKLNKECCDVEDEYIDIDASTNSVVPTSCDYMTKATGGLPSLDSTETHSKTCLCECPGSSIPPESIDRTIKSHSTDTQIKNKKQRIKHNNQRKIQDYKNKSGKTFCNKYLTLYITVATVTCTCIFIAVLIFKYVSPLFQNVTT</sequence>
<keyword evidence="1" id="KW-0812">Transmembrane</keyword>
<evidence type="ECO:0000313" key="2">
    <source>
        <dbReference type="EMBL" id="AIH00821.1"/>
    </source>
</evidence>
<evidence type="ECO:0008006" key="4">
    <source>
        <dbReference type="Google" id="ProtNLM"/>
    </source>
</evidence>
<name>A0A075WI95_ELHV1</name>
<keyword evidence="1" id="KW-1133">Transmembrane helix</keyword>
<keyword evidence="1" id="KW-0472">Membrane</keyword>
<organism evidence="3">
    <name type="scientific">Elephant endotheliotropic herpesvirus 1B</name>
    <dbReference type="NCBI Taxonomy" id="759754"/>
    <lineage>
        <taxon>Viruses</taxon>
        <taxon>Duplodnaviria</taxon>
        <taxon>Heunggongvirae</taxon>
        <taxon>Peploviricota</taxon>
        <taxon>Herviviricetes</taxon>
        <taxon>Herpesvirales</taxon>
        <taxon>Orthoherpesviridae</taxon>
        <taxon>Betaherpesvirinae</taxon>
        <taxon>Proboscivirus</taxon>
        <taxon>Proboscivirus elephantidbeta1</taxon>
        <taxon>Elephantid herpesvirus 1</taxon>
    </lineage>
</organism>
<dbReference type="EMBL" id="KM087797">
    <property type="protein sequence ID" value="AIH00821.1"/>
    <property type="molecule type" value="Genomic_DNA"/>
</dbReference>
<protein>
    <recommendedName>
        <fullName evidence="4">Protein U45.7</fullName>
    </recommendedName>
</protein>
<reference evidence="3" key="1">
    <citation type="journal article" date="2014" name="J. Virol.">
        <title>Elephant endotheliotropic herpesviruses EEHV1A, EEHV1B, and EEHV2 from cases of hemorrhagic disease are highly diverged from other mammalian herpesviruses and may form a new subfamily.</title>
        <authorList>
            <person name="Richman LK"/>
            <person name="Zong JC"/>
            <person name="Latimer EM"/>
            <person name="Lock J"/>
            <person name="Fleischer RC"/>
            <person name="Heaggans SY"/>
            <person name="Hayward GS."/>
        </authorList>
    </citation>
    <scope>NUCLEOTIDE SEQUENCE</scope>
    <source>
        <strain evidence="2">North American #NAP33</strain>
        <strain evidence="3">North American #NAP45TW</strain>
    </source>
</reference>